<dbReference type="Gene3D" id="3.30.530.20">
    <property type="match status" value="1"/>
</dbReference>
<dbReference type="CDD" id="cd07821">
    <property type="entry name" value="PYR_PYL_RCAR_like"/>
    <property type="match status" value="1"/>
</dbReference>
<dbReference type="Proteomes" id="UP001595973">
    <property type="component" value="Unassembled WGS sequence"/>
</dbReference>
<protein>
    <submittedName>
        <fullName evidence="1">SRPBCC family protein</fullName>
    </submittedName>
</protein>
<dbReference type="EMBL" id="JBHSGI010000002">
    <property type="protein sequence ID" value="MFC4667217.1"/>
    <property type="molecule type" value="Genomic_DNA"/>
</dbReference>
<keyword evidence="2" id="KW-1185">Reference proteome</keyword>
<dbReference type="RefSeq" id="WP_380715219.1">
    <property type="nucleotide sequence ID" value="NZ_JBHSGI010000002.1"/>
</dbReference>
<sequence length="150" mass="16967">MVALVKSTVMEAPIEAVWEVLRDFNGHDRWHPAVETSAIERGLPSDKIGCVRRFKLADGSELREQLLTLSDAETAFAYCLLDTPIPLCNYVAHVRLIPVTDEDHTFWHWSCRFDPPPERRDELVNMVGTNIYDAGFAAVRAHLGLEARHA</sequence>
<dbReference type="PANTHER" id="PTHR39332:SF7">
    <property type="entry name" value="SRPBCC FAMILY PROTEIN"/>
    <property type="match status" value="1"/>
</dbReference>
<dbReference type="InterPro" id="IPR023393">
    <property type="entry name" value="START-like_dom_sf"/>
</dbReference>
<reference evidence="2" key="1">
    <citation type="journal article" date="2019" name="Int. J. Syst. Evol. Microbiol.">
        <title>The Global Catalogue of Microorganisms (GCM) 10K type strain sequencing project: providing services to taxonomists for standard genome sequencing and annotation.</title>
        <authorList>
            <consortium name="The Broad Institute Genomics Platform"/>
            <consortium name="The Broad Institute Genome Sequencing Center for Infectious Disease"/>
            <person name="Wu L."/>
            <person name="Ma J."/>
        </authorList>
    </citation>
    <scope>NUCLEOTIDE SEQUENCE [LARGE SCALE GENOMIC DNA]</scope>
    <source>
        <strain evidence="2">CGMCC 4.7283</strain>
    </source>
</reference>
<dbReference type="PANTHER" id="PTHR39332">
    <property type="entry name" value="BLL4707 PROTEIN"/>
    <property type="match status" value="1"/>
</dbReference>
<dbReference type="SUPFAM" id="SSF55961">
    <property type="entry name" value="Bet v1-like"/>
    <property type="match status" value="1"/>
</dbReference>
<accession>A0ABV9KAY5</accession>
<comment type="caution">
    <text evidence="1">The sequence shown here is derived from an EMBL/GenBank/DDBJ whole genome shotgun (WGS) entry which is preliminary data.</text>
</comment>
<proteinExistence type="predicted"/>
<organism evidence="1 2">
    <name type="scientific">Seohaeicola nanhaiensis</name>
    <dbReference type="NCBI Taxonomy" id="1387282"/>
    <lineage>
        <taxon>Bacteria</taxon>
        <taxon>Pseudomonadati</taxon>
        <taxon>Pseudomonadota</taxon>
        <taxon>Alphaproteobacteria</taxon>
        <taxon>Rhodobacterales</taxon>
        <taxon>Roseobacteraceae</taxon>
        <taxon>Seohaeicola</taxon>
    </lineage>
</organism>
<gene>
    <name evidence="1" type="ORF">ACFO5X_01515</name>
</gene>
<evidence type="ECO:0000313" key="1">
    <source>
        <dbReference type="EMBL" id="MFC4667217.1"/>
    </source>
</evidence>
<dbReference type="Pfam" id="PF10604">
    <property type="entry name" value="Polyketide_cyc2"/>
    <property type="match status" value="1"/>
</dbReference>
<dbReference type="InterPro" id="IPR019587">
    <property type="entry name" value="Polyketide_cyclase/dehydratase"/>
</dbReference>
<name>A0ABV9KAY5_9RHOB</name>
<evidence type="ECO:0000313" key="2">
    <source>
        <dbReference type="Proteomes" id="UP001595973"/>
    </source>
</evidence>